<dbReference type="InterPro" id="IPR036691">
    <property type="entry name" value="Endo/exonu/phosph_ase_sf"/>
</dbReference>
<dbReference type="Pfam" id="PF03372">
    <property type="entry name" value="Exo_endo_phos"/>
    <property type="match status" value="1"/>
</dbReference>
<dbReference type="Ensembl" id="ENSGWIT00000015908.1">
    <property type="protein sequence ID" value="ENSGWIP00000014390.1"/>
    <property type="gene ID" value="ENSGWIG00000008134.1"/>
</dbReference>
<accession>A0A8C5E0J8</accession>
<feature type="domain" description="Endonuclease/exonuclease/phosphatase" evidence="3">
    <location>
        <begin position="355"/>
        <end position="757"/>
    </location>
</feature>
<dbReference type="AlphaFoldDB" id="A0A8C5E0J8"/>
<dbReference type="SUPFAM" id="SSF56219">
    <property type="entry name" value="DNase I-like"/>
    <property type="match status" value="1"/>
</dbReference>
<reference evidence="4" key="3">
    <citation type="submission" date="2025-09" db="UniProtKB">
        <authorList>
            <consortium name="Ensembl"/>
        </authorList>
    </citation>
    <scope>IDENTIFICATION</scope>
</reference>
<reference evidence="4" key="1">
    <citation type="submission" date="2020-06" db="EMBL/GenBank/DDBJ databases">
        <authorList>
            <consortium name="Wellcome Sanger Institute Data Sharing"/>
        </authorList>
    </citation>
    <scope>NUCLEOTIDE SEQUENCE [LARGE SCALE GENOMIC DNA]</scope>
</reference>
<dbReference type="PANTHER" id="PTHR12121:SF28">
    <property type="entry name" value="PROTEIN ANGEL HOMOLOG 1"/>
    <property type="match status" value="1"/>
</dbReference>
<dbReference type="RefSeq" id="XP_028293844.1">
    <property type="nucleotide sequence ID" value="XM_028438043.1"/>
</dbReference>
<dbReference type="Gene3D" id="3.60.10.10">
    <property type="entry name" value="Endonuclease/exonuclease/phosphatase"/>
    <property type="match status" value="1"/>
</dbReference>
<organism evidence="4 5">
    <name type="scientific">Gouania willdenowi</name>
    <name type="common">Blunt-snouted clingfish</name>
    <name type="synonym">Lepadogaster willdenowi</name>
    <dbReference type="NCBI Taxonomy" id="441366"/>
    <lineage>
        <taxon>Eukaryota</taxon>
        <taxon>Metazoa</taxon>
        <taxon>Chordata</taxon>
        <taxon>Craniata</taxon>
        <taxon>Vertebrata</taxon>
        <taxon>Euteleostomi</taxon>
        <taxon>Actinopterygii</taxon>
        <taxon>Neopterygii</taxon>
        <taxon>Teleostei</taxon>
        <taxon>Neoteleostei</taxon>
        <taxon>Acanthomorphata</taxon>
        <taxon>Ovalentaria</taxon>
        <taxon>Blenniimorphae</taxon>
        <taxon>Blenniiformes</taxon>
        <taxon>Gobiesocoidei</taxon>
        <taxon>Gobiesocidae</taxon>
        <taxon>Gobiesocinae</taxon>
        <taxon>Gouania</taxon>
    </lineage>
</organism>
<name>A0A8C5E0J8_GOUWI</name>
<keyword evidence="2" id="KW-1133">Transmembrane helix</keyword>
<evidence type="ECO:0000256" key="2">
    <source>
        <dbReference type="SAM" id="Phobius"/>
    </source>
</evidence>
<feature type="region of interest" description="Disordered" evidence="1">
    <location>
        <begin position="65"/>
        <end position="86"/>
    </location>
</feature>
<dbReference type="GO" id="GO:0000175">
    <property type="term" value="F:3'-5'-RNA exonuclease activity"/>
    <property type="evidence" value="ECO:0007669"/>
    <property type="project" value="TreeGrafter"/>
</dbReference>
<gene>
    <name evidence="4" type="primary">angel1</name>
</gene>
<keyword evidence="2" id="KW-0472">Membrane</keyword>
<keyword evidence="2" id="KW-0812">Transmembrane</keyword>
<evidence type="ECO:0000259" key="3">
    <source>
        <dbReference type="Pfam" id="PF03372"/>
    </source>
</evidence>
<reference evidence="4" key="2">
    <citation type="submission" date="2025-08" db="UniProtKB">
        <authorList>
            <consortium name="Ensembl"/>
        </authorList>
    </citation>
    <scope>IDENTIFICATION</scope>
</reference>
<dbReference type="Proteomes" id="UP000694680">
    <property type="component" value="Chromosome 22"/>
</dbReference>
<dbReference type="CTD" id="23357"/>
<feature type="transmembrane region" description="Helical" evidence="2">
    <location>
        <begin position="6"/>
        <end position="23"/>
    </location>
</feature>
<dbReference type="PANTHER" id="PTHR12121">
    <property type="entry name" value="CARBON CATABOLITE REPRESSOR PROTEIN 4"/>
    <property type="match status" value="1"/>
</dbReference>
<protein>
    <recommendedName>
        <fullName evidence="3">Endonuclease/exonuclease/phosphatase domain-containing protein</fullName>
    </recommendedName>
</protein>
<sequence length="771" mass="86826">MRGCLSKVAMIVTLWIYVIFPLIRYLSRRPTVLQKPQKKGCPPVIVNGSAMFGGGTVMFKSIVQSPTTEVEQQHGPSRTPEEETKKPNLYMGDAVNLIIDKEPAMALLHEYRQLDAVSTMTKAHSVVGGENKWEMLESEQDGVPCQTGSEINIHQDMQPGKEKMQERSVDAAVDVDLQQALREQFKCLEIENSTQKSTCMKIQALSAPSESNTLWNIARLAEEHTKIKAMKLAATEEVEVWDEYVLPTDDKHGGATSSKWIVPSLLSNTSINLGLNGDSKKPSIWHFPAEPDLAEEVQCPLLRLPDVSYYPPIEPITQFEVIWRAWESLDEDVGAVEPIGGPFPSTKTTLDFTVMSYNILAQDLIELNQELYTHCPLEVLDWKYRCCLFLNELKKWSPDILCLQEVQQNHYYEELHPVLAQMGYTCIYKQRTGTKTDGCAICYKSRHFTEITVKLLEFFQPETELLNRHNVGIVLLLRPVATLASEAKACGPPLCVANTHLLFNPRRGDVKLAQLAIVIAEIDCLIKSCRAKREHCNVILCGDFNSVPNSPLYQLITVGELYYHGMQAWMVSGQKDFSHQTPCHRLFAPLWPSSLGITDHCQYTPVQEDQESPRSGKYQYSHDLMLKRRFYPAACVRPLDLPLIPGVTDHTADLSRKSLSHTESFRKALYHRLDLKSVYEHVLPGSGKPEVTTLNSDVGATVDYIFYSPKRTSGRKLKDGGECASNGLKLMGRLSLLSEEVLWSMNGLPNHVFPSDHLSLLAQFQMQLHPA</sequence>
<evidence type="ECO:0000256" key="1">
    <source>
        <dbReference type="SAM" id="MobiDB-lite"/>
    </source>
</evidence>
<feature type="compositionally biased region" description="Polar residues" evidence="1">
    <location>
        <begin position="65"/>
        <end position="76"/>
    </location>
</feature>
<keyword evidence="5" id="KW-1185">Reference proteome</keyword>
<dbReference type="InterPro" id="IPR005135">
    <property type="entry name" value="Endo/exonuclease/phosphatase"/>
</dbReference>
<proteinExistence type="predicted"/>
<dbReference type="GeneID" id="114456345"/>
<dbReference type="OrthoDB" id="10253982at2759"/>
<evidence type="ECO:0000313" key="5">
    <source>
        <dbReference type="Proteomes" id="UP000694680"/>
    </source>
</evidence>
<evidence type="ECO:0000313" key="4">
    <source>
        <dbReference type="Ensembl" id="ENSGWIP00000014390.1"/>
    </source>
</evidence>
<dbReference type="InterPro" id="IPR050410">
    <property type="entry name" value="CCR4/nocturin_mRNA_transcr"/>
</dbReference>